<feature type="transmembrane region" description="Helical" evidence="1">
    <location>
        <begin position="119"/>
        <end position="142"/>
    </location>
</feature>
<organism evidence="2 3">
    <name type="scientific">Gordonia soli NBRC 108243</name>
    <dbReference type="NCBI Taxonomy" id="1223545"/>
    <lineage>
        <taxon>Bacteria</taxon>
        <taxon>Bacillati</taxon>
        <taxon>Actinomycetota</taxon>
        <taxon>Actinomycetes</taxon>
        <taxon>Mycobacteriales</taxon>
        <taxon>Gordoniaceae</taxon>
        <taxon>Gordonia</taxon>
    </lineage>
</organism>
<dbReference type="AlphaFoldDB" id="M0QN79"/>
<dbReference type="RefSeq" id="WP_007623890.1">
    <property type="nucleotide sequence ID" value="NZ_BANX01000032.1"/>
</dbReference>
<comment type="caution">
    <text evidence="2">The sequence shown here is derived from an EMBL/GenBank/DDBJ whole genome shotgun (WGS) entry which is preliminary data.</text>
</comment>
<dbReference type="EMBL" id="BANX01000032">
    <property type="protein sequence ID" value="GAC70125.1"/>
    <property type="molecule type" value="Genomic_DNA"/>
</dbReference>
<sequence>MTALVDAAVQVARGTRAEAVRSGGTRSAILLAAIPCAILLPTAITFGVAAVAERFATIPGEIQVTAATSTNSVYWVITLTTIVIAATATYSHAITLRGRDDDLDRWLFPRACTPILARWLFYGVAGAVCSALLVAATMLLLPALFPAVYGAVDLWSGVGARFVVTVPIYTFLVCGLGIAVAAIVGHPAGAIAVLLFWVYVVENMISLVPNGYALQSYMPFLNGIAGTGQELAFTPPWGVDGGLVYLAVVTAVAMSIGCGVSMLRRR</sequence>
<reference evidence="2 3" key="1">
    <citation type="submission" date="2013-01" db="EMBL/GenBank/DDBJ databases">
        <title>Whole genome shotgun sequence of Gordonia soli NBRC 108243.</title>
        <authorList>
            <person name="Isaki-Nakamura S."/>
            <person name="Hosoyama A."/>
            <person name="Tsuchikane K."/>
            <person name="Ando Y."/>
            <person name="Baba S."/>
            <person name="Ohji S."/>
            <person name="Hamada M."/>
            <person name="Tamura T."/>
            <person name="Yamazoe A."/>
            <person name="Yamazaki S."/>
            <person name="Fujita N."/>
        </authorList>
    </citation>
    <scope>NUCLEOTIDE SEQUENCE [LARGE SCALE GENOMIC DNA]</scope>
    <source>
        <strain evidence="2 3">NBRC 108243</strain>
    </source>
</reference>
<gene>
    <name evidence="2" type="ORF">GS4_32_00690</name>
</gene>
<keyword evidence="1" id="KW-0812">Transmembrane</keyword>
<keyword evidence="1" id="KW-0472">Membrane</keyword>
<feature type="transmembrane region" description="Helical" evidence="1">
    <location>
        <begin position="191"/>
        <end position="212"/>
    </location>
</feature>
<evidence type="ECO:0000313" key="2">
    <source>
        <dbReference type="EMBL" id="GAC70125.1"/>
    </source>
</evidence>
<dbReference type="Proteomes" id="UP000011666">
    <property type="component" value="Unassembled WGS sequence"/>
</dbReference>
<dbReference type="OrthoDB" id="4411497at2"/>
<feature type="transmembrane region" description="Helical" evidence="1">
    <location>
        <begin position="243"/>
        <end position="263"/>
    </location>
</feature>
<keyword evidence="3" id="KW-1185">Reference proteome</keyword>
<accession>M0QN79</accession>
<evidence type="ECO:0000256" key="1">
    <source>
        <dbReference type="SAM" id="Phobius"/>
    </source>
</evidence>
<dbReference type="eggNOG" id="ENOG5031CSA">
    <property type="taxonomic scope" value="Bacteria"/>
</dbReference>
<dbReference type="STRING" id="1223545.GS4_32_00690"/>
<evidence type="ECO:0008006" key="4">
    <source>
        <dbReference type="Google" id="ProtNLM"/>
    </source>
</evidence>
<feature type="transmembrane region" description="Helical" evidence="1">
    <location>
        <begin position="72"/>
        <end position="98"/>
    </location>
</feature>
<feature type="transmembrane region" description="Helical" evidence="1">
    <location>
        <begin position="162"/>
        <end position="184"/>
    </location>
</feature>
<keyword evidence="1" id="KW-1133">Transmembrane helix</keyword>
<protein>
    <recommendedName>
        <fullName evidence="4">ABC transporter permease protein</fullName>
    </recommendedName>
</protein>
<feature type="transmembrane region" description="Helical" evidence="1">
    <location>
        <begin position="28"/>
        <end position="52"/>
    </location>
</feature>
<name>M0QN79_9ACTN</name>
<proteinExistence type="predicted"/>
<evidence type="ECO:0000313" key="3">
    <source>
        <dbReference type="Proteomes" id="UP000011666"/>
    </source>
</evidence>